<comment type="caution">
    <text evidence="1">The sequence shown here is derived from an EMBL/GenBank/DDBJ whole genome shotgun (WGS) entry which is preliminary data.</text>
</comment>
<protein>
    <submittedName>
        <fullName evidence="1">Uncharacterized protein</fullName>
    </submittedName>
</protein>
<dbReference type="Proteomes" id="UP001239111">
    <property type="component" value="Chromosome 1"/>
</dbReference>
<evidence type="ECO:0000313" key="2">
    <source>
        <dbReference type="Proteomes" id="UP001239111"/>
    </source>
</evidence>
<organism evidence="1 2">
    <name type="scientific">Eretmocerus hayati</name>
    <dbReference type="NCBI Taxonomy" id="131215"/>
    <lineage>
        <taxon>Eukaryota</taxon>
        <taxon>Metazoa</taxon>
        <taxon>Ecdysozoa</taxon>
        <taxon>Arthropoda</taxon>
        <taxon>Hexapoda</taxon>
        <taxon>Insecta</taxon>
        <taxon>Pterygota</taxon>
        <taxon>Neoptera</taxon>
        <taxon>Endopterygota</taxon>
        <taxon>Hymenoptera</taxon>
        <taxon>Apocrita</taxon>
        <taxon>Proctotrupomorpha</taxon>
        <taxon>Chalcidoidea</taxon>
        <taxon>Aphelinidae</taxon>
        <taxon>Aphelininae</taxon>
        <taxon>Eretmocerus</taxon>
    </lineage>
</organism>
<accession>A0ACC2PRE1</accession>
<proteinExistence type="predicted"/>
<evidence type="ECO:0000313" key="1">
    <source>
        <dbReference type="EMBL" id="KAJ8686076.1"/>
    </source>
</evidence>
<sequence length="174" mass="20281">MVVKVASKKFHTGNPIENSKDMKAQRKIVWKAPKTWHKSRLRDYKEIPVRERRKLRTIIKDPNELKRRKEWGKVEKCEILSDFWKAIGRYWEQKGREGDRVKEKALGNNFSKRLGVEDNSSRCNALPETAAGIEETDQVNEGFDRATDTAEIKTVLPKGNLGKQRARTESRKNF</sequence>
<reference evidence="1" key="1">
    <citation type="submission" date="2023-04" db="EMBL/GenBank/DDBJ databases">
        <title>A chromosome-level genome assembly of the parasitoid wasp Eretmocerus hayati.</title>
        <authorList>
            <person name="Zhong Y."/>
            <person name="Liu S."/>
            <person name="Liu Y."/>
        </authorList>
    </citation>
    <scope>NUCLEOTIDE SEQUENCE</scope>
    <source>
        <strain evidence="1">ZJU_SS_LIU_2023</strain>
    </source>
</reference>
<dbReference type="EMBL" id="CM056741">
    <property type="protein sequence ID" value="KAJ8686076.1"/>
    <property type="molecule type" value="Genomic_DNA"/>
</dbReference>
<keyword evidence="2" id="KW-1185">Reference proteome</keyword>
<gene>
    <name evidence="1" type="ORF">QAD02_021870</name>
</gene>
<name>A0ACC2PRE1_9HYME</name>